<evidence type="ECO:0000313" key="2">
    <source>
        <dbReference type="Proteomes" id="UP001234202"/>
    </source>
</evidence>
<protein>
    <submittedName>
        <fullName evidence="1">Uncharacterized protein</fullName>
    </submittedName>
</protein>
<name>A0ACC2X2T3_9TREE</name>
<gene>
    <name evidence="1" type="ORF">QFC24_006187</name>
</gene>
<reference evidence="1" key="1">
    <citation type="submission" date="2023-04" db="EMBL/GenBank/DDBJ databases">
        <title>Draft Genome sequencing of Naganishia species isolated from polar environments using Oxford Nanopore Technology.</title>
        <authorList>
            <person name="Leo P."/>
            <person name="Venkateswaran K."/>
        </authorList>
    </citation>
    <scope>NUCLEOTIDE SEQUENCE</scope>
    <source>
        <strain evidence="1">DBVPG 5303</strain>
    </source>
</reference>
<proteinExistence type="predicted"/>
<evidence type="ECO:0000313" key="1">
    <source>
        <dbReference type="EMBL" id="KAJ9118359.1"/>
    </source>
</evidence>
<dbReference type="EMBL" id="JASBWV010000029">
    <property type="protein sequence ID" value="KAJ9118359.1"/>
    <property type="molecule type" value="Genomic_DNA"/>
</dbReference>
<dbReference type="Proteomes" id="UP001234202">
    <property type="component" value="Unassembled WGS sequence"/>
</dbReference>
<organism evidence="1 2">
    <name type="scientific">Naganishia onofrii</name>
    <dbReference type="NCBI Taxonomy" id="1851511"/>
    <lineage>
        <taxon>Eukaryota</taxon>
        <taxon>Fungi</taxon>
        <taxon>Dikarya</taxon>
        <taxon>Basidiomycota</taxon>
        <taxon>Agaricomycotina</taxon>
        <taxon>Tremellomycetes</taxon>
        <taxon>Filobasidiales</taxon>
        <taxon>Filobasidiaceae</taxon>
        <taxon>Naganishia</taxon>
    </lineage>
</organism>
<comment type="caution">
    <text evidence="1">The sequence shown here is derived from an EMBL/GenBank/DDBJ whole genome shotgun (WGS) entry which is preliminary data.</text>
</comment>
<sequence length="512" mass="55949">MNTSPHFEDDLKGDEKGNLEHVEDVSTLDANLDTKDTIKGTVGLTGEGGAIVLIPTPSADPSDYIKANKGYQDITNLITVPTLSMGIGNLVFMPIALAVGRRPVFLFSCALLFVGCIVASQVTNYEYHLGIRIVIGFAAGQSEALVPLMLKEAFFLHERANVLAFQAAFQTIVGCILTIFASNIAAAVYAGLAGFLLVTAYFFVPETAYDRPLSAYTGATEAMPGITTTLATLESQMPSGTTQSNRPALDEAKYGPRTLRKDVRMFVKKMDWMEAYLLLKHCLEMCFFPNMLIIILMNSWYLGVNIGMGTTYATLLEAPPYNWAPKWVGVAQAGQIVVAFVALPMLGIFSDKLITYMAKRNNGVHEPETRLIPLAFPVALGVLSTVLFGAGYAHPEKFHWFVIIFSYCGSYFAFIAASVAGQTYLLDCYPTRSGAVLTLICAARGIISFGLTYSLVPTTTKLGYMKAYGMYAGVMALFALFAVGLYFRGKAIRNWSMRWIKEDGDKTKPHYG</sequence>
<keyword evidence="2" id="KW-1185">Reference proteome</keyword>
<accession>A0ACC2X2T3</accession>